<dbReference type="VEuPathDB" id="CryptoDB:Cvel_18839"/>
<feature type="region of interest" description="Disordered" evidence="1">
    <location>
        <begin position="346"/>
        <end position="371"/>
    </location>
</feature>
<dbReference type="PhylomeDB" id="A0A0G4FUF9"/>
<feature type="region of interest" description="Disordered" evidence="1">
    <location>
        <begin position="581"/>
        <end position="603"/>
    </location>
</feature>
<protein>
    <recommendedName>
        <fullName evidence="3">RAP domain-containing protein</fullName>
    </recommendedName>
</protein>
<evidence type="ECO:0000313" key="2">
    <source>
        <dbReference type="EMBL" id="CEM18569.1"/>
    </source>
</evidence>
<reference evidence="2" key="1">
    <citation type="submission" date="2014-11" db="EMBL/GenBank/DDBJ databases">
        <authorList>
            <person name="Otto D Thomas"/>
            <person name="Naeem Raeece"/>
        </authorList>
    </citation>
    <scope>NUCLEOTIDE SEQUENCE</scope>
</reference>
<evidence type="ECO:0008006" key="3">
    <source>
        <dbReference type="Google" id="ProtNLM"/>
    </source>
</evidence>
<name>A0A0G4FUF9_9ALVE</name>
<proteinExistence type="predicted"/>
<dbReference type="EMBL" id="CDMZ01000643">
    <property type="protein sequence ID" value="CEM18569.1"/>
    <property type="molecule type" value="Genomic_DNA"/>
</dbReference>
<dbReference type="AlphaFoldDB" id="A0A0G4FUF9"/>
<sequence>MLGRCSPFFGRLSPSRLRQRTSSARQFTSASRIPRSALPATAHAVSSAPRVVIRRETVRASGISWMEGSSVLEDCRAAETALQTVSSVSVPVPPSHARGSSSVQSKGTSVLLGAVQHFAARADEIGAGEAFRLLLLFSTPLLHPARWADLRSFLLQRAEESVARFSMLQVAEILCRARQAGCLDQYFIATFADHASSNISLIPPCAMTQMVWAVGTCGSLDEFWMFMMAKEIQKDATVFSPCQLTLIAKVYSDAALEDPDFYASLVEAARKEFDSFATPQMCDFVSALANVRVRDVEFLCRAFTRIETDLRTVMRRGGGLERPSEGKEGFVPVAPSSALTAEASLSSSSSSSSSSSASSSSSSSSSSSLPSSDMCKAPAVEQVLKSAIAAFHLDFGQCPVPFHWKFVGRVLGERASRRRAGGFSLQTTVKGGGSGSTSEEREMLMDLSAPLSFVGLPDPFCYWEFLPFWLSELEEHLDCPRTRVSLKMRMLRRLRLFRDSFDAGLLSEALLPPGILSLAREALKKRGEATHRASRDYQPESSAFHLEVASSLSALRVSHEKEHMVPPSFILDIALLPGATAHLPPLPPEEQEEHPSAAPACLGQRDQETGDCLGSAGAVALSLCQ</sequence>
<accession>A0A0G4FUF9</accession>
<gene>
    <name evidence="2" type="ORF">Cvel_18839</name>
</gene>
<evidence type="ECO:0000256" key="1">
    <source>
        <dbReference type="SAM" id="MobiDB-lite"/>
    </source>
</evidence>
<organism evidence="2">
    <name type="scientific">Chromera velia CCMP2878</name>
    <dbReference type="NCBI Taxonomy" id="1169474"/>
    <lineage>
        <taxon>Eukaryota</taxon>
        <taxon>Sar</taxon>
        <taxon>Alveolata</taxon>
        <taxon>Colpodellida</taxon>
        <taxon>Chromeraceae</taxon>
        <taxon>Chromera</taxon>
    </lineage>
</organism>